<accession>A0A8I1M879</accession>
<dbReference type="AlphaFoldDB" id="A0A8I1M879"/>
<evidence type="ECO:0000313" key="3">
    <source>
        <dbReference type="Proteomes" id="UP000664405"/>
    </source>
</evidence>
<feature type="region of interest" description="Disordered" evidence="1">
    <location>
        <begin position="138"/>
        <end position="179"/>
    </location>
</feature>
<dbReference type="Proteomes" id="UP000664405">
    <property type="component" value="Unassembled WGS sequence"/>
</dbReference>
<gene>
    <name evidence="2" type="ORF">JF547_09405</name>
</gene>
<dbReference type="EMBL" id="JAEKJW010000002">
    <property type="protein sequence ID" value="MBN8196677.1"/>
    <property type="molecule type" value="Genomic_DNA"/>
</dbReference>
<name>A0A8I1M879_9PROT</name>
<feature type="compositionally biased region" description="Polar residues" evidence="1">
    <location>
        <begin position="288"/>
        <end position="298"/>
    </location>
</feature>
<sequence>MAYADRISDLARTLAQYPTVVTVTGNKVDVRTKAQLSTLSSETASLQKLAAEGDAALASGKCPDAANLSSRLQSGAGQIAATLSAFGAQDAERLKSMSIFSKQKFDASATSRYQAEKRFADEVNSLLTQEAQAVAKLESGTKPAPTPQPDPKPQPQPTPQPTPKPEPTPTPTPGLEPVPEPALQTVIDEVPGYLRTSVPMSVAQYDDAELASKAAVATKAALTLGVKTGQGILDYCEIYFKDGPDIFDQSKAPAWASEILADTSLGTVDDRLAILLNASIAQRLSAESDISSPMQSEDTAPGKEG</sequence>
<organism evidence="2 3">
    <name type="scientific">Thalassospira povalilytica</name>
    <dbReference type="NCBI Taxonomy" id="732237"/>
    <lineage>
        <taxon>Bacteria</taxon>
        <taxon>Pseudomonadati</taxon>
        <taxon>Pseudomonadota</taxon>
        <taxon>Alphaproteobacteria</taxon>
        <taxon>Rhodospirillales</taxon>
        <taxon>Thalassospiraceae</taxon>
        <taxon>Thalassospira</taxon>
    </lineage>
</organism>
<proteinExistence type="predicted"/>
<feature type="compositionally biased region" description="Pro residues" evidence="1">
    <location>
        <begin position="144"/>
        <end position="179"/>
    </location>
</feature>
<evidence type="ECO:0000256" key="1">
    <source>
        <dbReference type="SAM" id="MobiDB-lite"/>
    </source>
</evidence>
<reference evidence="2" key="1">
    <citation type="submission" date="2020-12" db="EMBL/GenBank/DDBJ databases">
        <title>Oil enriched cultivation method for isolating marine PHA-producing bacteria.</title>
        <authorList>
            <person name="Zheng W."/>
            <person name="Yu S."/>
            <person name="Huang Y."/>
        </authorList>
    </citation>
    <scope>NUCLEOTIDE SEQUENCE</scope>
    <source>
        <strain evidence="2">SY-2-3</strain>
    </source>
</reference>
<feature type="region of interest" description="Disordered" evidence="1">
    <location>
        <begin position="285"/>
        <end position="305"/>
    </location>
</feature>
<protein>
    <submittedName>
        <fullName evidence="2">Uncharacterized protein</fullName>
    </submittedName>
</protein>
<evidence type="ECO:0000313" key="2">
    <source>
        <dbReference type="EMBL" id="MBN8196677.1"/>
    </source>
</evidence>
<comment type="caution">
    <text evidence="2">The sequence shown here is derived from an EMBL/GenBank/DDBJ whole genome shotgun (WGS) entry which is preliminary data.</text>
</comment>
<dbReference type="RefSeq" id="WP_206927278.1">
    <property type="nucleotide sequence ID" value="NZ_JAEKJW010000002.1"/>
</dbReference>